<sequence>MAPPPISIYVRKHIELLRRALGGFEIPYEEYDLATDEEAKKRWQRAKPLGQVIGLPGYLVGGEFIGTMDDFEEAVEMGYLEKFLRQDHDMAETSQTIGEDELDKLMREMTDADLDSLVDHLSVDDVDEAELADLGASTPPSRTADLPSTSSSTSGLFSSTAAADASPTKSDAKSTPTTAADKGAGAAASPVKEKAEGLLASVGAAVSELGHKASEAVHAVEQKVEGLAAEPASVTAAKEELEEGTSPIKETRAEPPVESDSRTAADLVELDKKEVASPGPLPNEPTLDELIDTTLAKESIEAEKKDDEQAKADDEEGEKERQRLLAEAKKSEAAIHKADSAKAATSGPAQTAKVERDEEELAQEQEKAATEAGRKVEESLRAAEAKDEPTNEATLDSIIDKTMAKEHAEYEAKKAEAEKPAVPASDATHAAAESAKKTE</sequence>
<evidence type="ECO:0000256" key="1">
    <source>
        <dbReference type="SAM" id="MobiDB-lite"/>
    </source>
</evidence>
<feature type="region of interest" description="Disordered" evidence="1">
    <location>
        <begin position="132"/>
        <end position="190"/>
    </location>
</feature>
<feature type="compositionally biased region" description="Polar residues" evidence="1">
    <location>
        <begin position="167"/>
        <end position="178"/>
    </location>
</feature>
<dbReference type="SUPFAM" id="SSF52833">
    <property type="entry name" value="Thioredoxin-like"/>
    <property type="match status" value="1"/>
</dbReference>
<dbReference type="GeneID" id="25991511"/>
<dbReference type="InterPro" id="IPR036249">
    <property type="entry name" value="Thioredoxin-like_sf"/>
</dbReference>
<feature type="region of interest" description="Disordered" evidence="1">
    <location>
        <begin position="226"/>
        <end position="439"/>
    </location>
</feature>
<dbReference type="HOGENOM" id="CLU_624362_0_0_1"/>
<reference evidence="2 3" key="1">
    <citation type="journal article" date="2012" name="Eukaryot. Cell">
        <title>Draft genome sequence of CBS 2479, the standard type strain of Trichosporon asahii.</title>
        <authorList>
            <person name="Yang R.Y."/>
            <person name="Li H.T."/>
            <person name="Zhu H."/>
            <person name="Zhou G.P."/>
            <person name="Wang M."/>
            <person name="Wang L."/>
        </authorList>
    </citation>
    <scope>NUCLEOTIDE SEQUENCE [LARGE SCALE GENOMIC DNA]</scope>
    <source>
        <strain evidence="3">ATCC 90039 / CBS 2479 / JCM 2466 / KCTC 7840 / NCYC 2677 / UAMH 7654</strain>
    </source>
</reference>
<comment type="caution">
    <text evidence="2">The sequence shown here is derived from an EMBL/GenBank/DDBJ whole genome shotgun (WGS) entry which is preliminary data.</text>
</comment>
<organism evidence="2 3">
    <name type="scientific">Trichosporon asahii var. asahii (strain ATCC 90039 / CBS 2479 / JCM 2466 / KCTC 7840 / NBRC 103889/ NCYC 2677 / UAMH 7654)</name>
    <name type="common">Yeast</name>
    <dbReference type="NCBI Taxonomy" id="1186058"/>
    <lineage>
        <taxon>Eukaryota</taxon>
        <taxon>Fungi</taxon>
        <taxon>Dikarya</taxon>
        <taxon>Basidiomycota</taxon>
        <taxon>Agaricomycotina</taxon>
        <taxon>Tremellomycetes</taxon>
        <taxon>Trichosporonales</taxon>
        <taxon>Trichosporonaceae</taxon>
        <taxon>Trichosporon</taxon>
    </lineage>
</organism>
<dbReference type="PROSITE" id="PS51354">
    <property type="entry name" value="GLUTAREDOXIN_2"/>
    <property type="match status" value="1"/>
</dbReference>
<dbReference type="Proteomes" id="UP000002748">
    <property type="component" value="Unassembled WGS sequence"/>
</dbReference>
<feature type="compositionally biased region" description="Low complexity" evidence="1">
    <location>
        <begin position="179"/>
        <end position="188"/>
    </location>
</feature>
<protein>
    <submittedName>
        <fullName evidence="2">Uncharacterized protein</fullName>
    </submittedName>
</protein>
<evidence type="ECO:0000313" key="2">
    <source>
        <dbReference type="EMBL" id="EJT50849.1"/>
    </source>
</evidence>
<dbReference type="Gene3D" id="3.40.30.10">
    <property type="entry name" value="Glutaredoxin"/>
    <property type="match status" value="1"/>
</dbReference>
<feature type="compositionally biased region" description="Low complexity" evidence="1">
    <location>
        <begin position="424"/>
        <end position="433"/>
    </location>
</feature>
<dbReference type="RefSeq" id="XP_014181660.1">
    <property type="nucleotide sequence ID" value="XM_014326185.1"/>
</dbReference>
<gene>
    <name evidence="2" type="ORF">A1Q1_07999</name>
</gene>
<dbReference type="OrthoDB" id="9932926at2759"/>
<dbReference type="EMBL" id="ALBS01000086">
    <property type="protein sequence ID" value="EJT50849.1"/>
    <property type="molecule type" value="Genomic_DNA"/>
</dbReference>
<feature type="compositionally biased region" description="Basic and acidic residues" evidence="1">
    <location>
        <begin position="398"/>
        <end position="419"/>
    </location>
</feature>
<dbReference type="Pfam" id="PF04908">
    <property type="entry name" value="SH3BGR"/>
    <property type="match status" value="1"/>
</dbReference>
<accession>J6F1L3</accession>
<dbReference type="VEuPathDB" id="FungiDB:A1Q1_07999"/>
<dbReference type="KEGG" id="tasa:A1Q1_07999"/>
<feature type="compositionally biased region" description="Low complexity" evidence="1">
    <location>
        <begin position="148"/>
        <end position="163"/>
    </location>
</feature>
<dbReference type="AlphaFoldDB" id="J6F1L3"/>
<dbReference type="InterPro" id="IPR006993">
    <property type="entry name" value="Glut_rich_SH3-bd"/>
</dbReference>
<name>J6F1L3_TRIAS</name>
<proteinExistence type="predicted"/>
<feature type="compositionally biased region" description="Basic and acidic residues" evidence="1">
    <location>
        <begin position="298"/>
        <end position="340"/>
    </location>
</feature>
<feature type="compositionally biased region" description="Basic and acidic residues" evidence="1">
    <location>
        <begin position="364"/>
        <end position="389"/>
    </location>
</feature>
<evidence type="ECO:0000313" key="3">
    <source>
        <dbReference type="Proteomes" id="UP000002748"/>
    </source>
</evidence>
<feature type="compositionally biased region" description="Basic and acidic residues" evidence="1">
    <location>
        <begin position="249"/>
        <end position="275"/>
    </location>
</feature>